<proteinExistence type="predicted"/>
<dbReference type="OrthoDB" id="1428860at2"/>
<dbReference type="AlphaFoldDB" id="A0A5B7X6K3"/>
<organism evidence="1 2">
    <name type="scientific">Antarcticibacterium flavum</name>
    <dbReference type="NCBI Taxonomy" id="2058175"/>
    <lineage>
        <taxon>Bacteria</taxon>
        <taxon>Pseudomonadati</taxon>
        <taxon>Bacteroidota</taxon>
        <taxon>Flavobacteriia</taxon>
        <taxon>Flavobacteriales</taxon>
        <taxon>Flavobacteriaceae</taxon>
        <taxon>Antarcticibacterium</taxon>
    </lineage>
</organism>
<name>A0A5B7X6K3_9FLAO</name>
<protein>
    <submittedName>
        <fullName evidence="1">Uncharacterized protein</fullName>
    </submittedName>
</protein>
<sequence length="212" mass="23818">MKNILLIIAACLIGFPGISQESYPKGSYMTLEELKAKTPGENFEVSMERRTKTDIKMNGGNDYRLVSEDKSVKNKVLKKEILAYSTGDSLYINGLPYKLQIWYAKVLSDGKYYVFTAGIPMDKTLQTKKMQQGMAFGAIGGGIAGASLAMKRYLYILDKETNKVKMIDAAVLHEMLTAYPELLEQFNSEPEKDEIPTQITYLKKINSITTVR</sequence>
<dbReference type="KEGG" id="afla:FHG64_17500"/>
<keyword evidence="2" id="KW-1185">Reference proteome</keyword>
<dbReference type="Pfam" id="PF20201">
    <property type="entry name" value="DUF6563"/>
    <property type="match status" value="1"/>
</dbReference>
<reference evidence="1 2" key="1">
    <citation type="submission" date="2019-06" db="EMBL/GenBank/DDBJ databases">
        <title>Complete genome sequence of Antarcticibacterium flavum KCTC 52984T from an Antarctic marine sediment.</title>
        <authorList>
            <person name="Lee Y.M."/>
            <person name="Shin S.C."/>
        </authorList>
    </citation>
    <scope>NUCLEOTIDE SEQUENCE [LARGE SCALE GENOMIC DNA]</scope>
    <source>
        <strain evidence="1 2">KCTC 52984</strain>
    </source>
</reference>
<evidence type="ECO:0000313" key="1">
    <source>
        <dbReference type="EMBL" id="QCY71047.1"/>
    </source>
</evidence>
<gene>
    <name evidence="1" type="ORF">FHG64_17500</name>
</gene>
<dbReference type="EMBL" id="CP040812">
    <property type="protein sequence ID" value="QCY71047.1"/>
    <property type="molecule type" value="Genomic_DNA"/>
</dbReference>
<dbReference type="Proteomes" id="UP000309016">
    <property type="component" value="Chromosome"/>
</dbReference>
<evidence type="ECO:0000313" key="2">
    <source>
        <dbReference type="Proteomes" id="UP000309016"/>
    </source>
</evidence>
<dbReference type="RefSeq" id="WP_139067600.1">
    <property type="nucleotide sequence ID" value="NZ_CP040812.1"/>
</dbReference>
<dbReference type="InterPro" id="IPR046693">
    <property type="entry name" value="DUF6563"/>
</dbReference>
<accession>A0A5B7X6K3</accession>